<evidence type="ECO:0000313" key="3">
    <source>
        <dbReference type="Proteomes" id="UP001151532"/>
    </source>
</evidence>
<keyword evidence="3" id="KW-1185">Reference proteome</keyword>
<comment type="caution">
    <text evidence="2">The sequence shown here is derived from an EMBL/GenBank/DDBJ whole genome shotgun (WGS) entry which is preliminary data.</text>
</comment>
<dbReference type="Proteomes" id="UP001151532">
    <property type="component" value="Chromosome 13"/>
</dbReference>
<reference evidence="2" key="1">
    <citation type="submission" date="2022-11" db="EMBL/GenBank/DDBJ databases">
        <authorList>
            <person name="Hyden B.L."/>
            <person name="Feng K."/>
            <person name="Yates T."/>
            <person name="Jawdy S."/>
            <person name="Smart L.B."/>
            <person name="Muchero W."/>
        </authorList>
    </citation>
    <scope>NUCLEOTIDE SEQUENCE</scope>
    <source>
        <tissue evidence="2">Shoot tip</tissue>
    </source>
</reference>
<evidence type="ECO:0000256" key="1">
    <source>
        <dbReference type="SAM" id="MobiDB-lite"/>
    </source>
</evidence>
<feature type="compositionally biased region" description="Polar residues" evidence="1">
    <location>
        <begin position="16"/>
        <end position="31"/>
    </location>
</feature>
<proteinExistence type="predicted"/>
<organism evidence="2 3">
    <name type="scientific">Salix purpurea</name>
    <name type="common">Purple osier willow</name>
    <dbReference type="NCBI Taxonomy" id="77065"/>
    <lineage>
        <taxon>Eukaryota</taxon>
        <taxon>Viridiplantae</taxon>
        <taxon>Streptophyta</taxon>
        <taxon>Embryophyta</taxon>
        <taxon>Tracheophyta</taxon>
        <taxon>Spermatophyta</taxon>
        <taxon>Magnoliopsida</taxon>
        <taxon>eudicotyledons</taxon>
        <taxon>Gunneridae</taxon>
        <taxon>Pentapetalae</taxon>
        <taxon>rosids</taxon>
        <taxon>fabids</taxon>
        <taxon>Malpighiales</taxon>
        <taxon>Salicaceae</taxon>
        <taxon>Saliceae</taxon>
        <taxon>Salix</taxon>
    </lineage>
</organism>
<feature type="region of interest" description="Disordered" evidence="1">
    <location>
        <begin position="1"/>
        <end position="36"/>
    </location>
</feature>
<sequence>MEDVEEHNRKGRKNQIMENNASNFPQSSHMQTLPPDCNVYRDENLMLKNPMEMNREPEPPDETTWMDEGVMVAADATNLEKTYILSTIVGENLMEEEEVEGREVGHMTRT</sequence>
<gene>
    <name evidence="2" type="ORF">OIU79_023917</name>
</gene>
<evidence type="ECO:0000313" key="2">
    <source>
        <dbReference type="EMBL" id="KAJ6763267.1"/>
    </source>
</evidence>
<accession>A0A9Q0WA74</accession>
<reference evidence="2" key="2">
    <citation type="journal article" date="2023" name="Int. J. Mol. Sci.">
        <title>De Novo Assembly and Annotation of 11 Diverse Shrub Willow (Salix) Genomes Reveals Novel Gene Organization in Sex-Linked Regions.</title>
        <authorList>
            <person name="Hyden B."/>
            <person name="Feng K."/>
            <person name="Yates T.B."/>
            <person name="Jawdy S."/>
            <person name="Cereghino C."/>
            <person name="Smart L.B."/>
            <person name="Muchero W."/>
        </authorList>
    </citation>
    <scope>NUCLEOTIDE SEQUENCE</scope>
    <source>
        <tissue evidence="2">Shoot tip</tissue>
    </source>
</reference>
<dbReference type="AlphaFoldDB" id="A0A9Q0WA74"/>
<dbReference type="EMBL" id="JAPFFK010000005">
    <property type="protein sequence ID" value="KAJ6763267.1"/>
    <property type="molecule type" value="Genomic_DNA"/>
</dbReference>
<protein>
    <submittedName>
        <fullName evidence="2">Uncharacterized protein</fullName>
    </submittedName>
</protein>
<name>A0A9Q0WA74_SALPP</name>